<dbReference type="PANTHER" id="PTHR42796:SF4">
    <property type="entry name" value="FUMARYLACETOACETATE HYDROLASE DOMAIN-CONTAINING PROTEIN 2A"/>
    <property type="match status" value="1"/>
</dbReference>
<reference evidence="4 5" key="1">
    <citation type="submission" date="2020-01" db="EMBL/GenBank/DDBJ databases">
        <authorList>
            <person name="Chen S."/>
        </authorList>
    </citation>
    <scope>NUCLEOTIDE SEQUENCE [LARGE SCALE GENOMIC DNA]</scope>
    <source>
        <strain evidence="4 5">GS-10</strain>
    </source>
</reference>
<evidence type="ECO:0000313" key="5">
    <source>
        <dbReference type="Proteomes" id="UP000479043"/>
    </source>
</evidence>
<organism evidence="4 5">
    <name type="scientific">Thalassovita mangrovi</name>
    <dbReference type="NCBI Taxonomy" id="2692236"/>
    <lineage>
        <taxon>Bacteria</taxon>
        <taxon>Pseudomonadati</taxon>
        <taxon>Pseudomonadota</taxon>
        <taxon>Alphaproteobacteria</taxon>
        <taxon>Rhodobacterales</taxon>
        <taxon>Roseobacteraceae</taxon>
        <taxon>Thalassovita</taxon>
    </lineage>
</organism>
<evidence type="ECO:0000259" key="3">
    <source>
        <dbReference type="Pfam" id="PF01557"/>
    </source>
</evidence>
<dbReference type="Pfam" id="PF01557">
    <property type="entry name" value="FAA_hydrolase"/>
    <property type="match status" value="1"/>
</dbReference>
<dbReference type="GO" id="GO:0019752">
    <property type="term" value="P:carboxylic acid metabolic process"/>
    <property type="evidence" value="ECO:0007669"/>
    <property type="project" value="UniProtKB-ARBA"/>
</dbReference>
<name>A0A6L8LJG3_9RHOB</name>
<gene>
    <name evidence="4" type="ORF">GR167_11730</name>
</gene>
<dbReference type="PANTHER" id="PTHR42796">
    <property type="entry name" value="FUMARYLACETOACETATE HYDROLASE DOMAIN-CONTAINING PROTEIN 2A-RELATED"/>
    <property type="match status" value="1"/>
</dbReference>
<keyword evidence="4" id="KW-0413">Isomerase</keyword>
<proteinExistence type="inferred from homology"/>
<dbReference type="GO" id="GO:0016853">
    <property type="term" value="F:isomerase activity"/>
    <property type="evidence" value="ECO:0007669"/>
    <property type="project" value="UniProtKB-KW"/>
</dbReference>
<dbReference type="GO" id="GO:0046872">
    <property type="term" value="F:metal ion binding"/>
    <property type="evidence" value="ECO:0007669"/>
    <property type="project" value="UniProtKB-KW"/>
</dbReference>
<dbReference type="RefSeq" id="WP_160973698.1">
    <property type="nucleotide sequence ID" value="NZ_WWEN01000004.1"/>
</dbReference>
<protein>
    <submittedName>
        <fullName evidence="4">2-hydroxyhepta-2,4-diene-1,7-dioate isomerase</fullName>
    </submittedName>
</protein>
<keyword evidence="2" id="KW-0479">Metal-binding</keyword>
<dbReference type="FunFam" id="3.90.850.10:FF:000002">
    <property type="entry name" value="2-hydroxyhepta-2,4-diene-1,7-dioate isomerase"/>
    <property type="match status" value="1"/>
</dbReference>
<accession>A0A6L8LJG3</accession>
<evidence type="ECO:0000313" key="4">
    <source>
        <dbReference type="EMBL" id="MYM55975.1"/>
    </source>
</evidence>
<dbReference type="Proteomes" id="UP000479043">
    <property type="component" value="Unassembled WGS sequence"/>
</dbReference>
<dbReference type="SUPFAM" id="SSF56529">
    <property type="entry name" value="FAH"/>
    <property type="match status" value="1"/>
</dbReference>
<dbReference type="InterPro" id="IPR051121">
    <property type="entry name" value="FAH"/>
</dbReference>
<sequence>MKLLRFGPKGQEKPGIIDADGNVRDLSGKVDDFAGEAVSLAAIDAIRAIDIDSLPVVTPDRIGACLADVPNFYCIGLNYAKHAAEAGLALPVEPILFNKATSALSGPNDPVIIPRGSEKSDWEVELGVVIGKAASYVSEEDALDYVAGYCTINDMSERSYQMDRGGQWIKGKSAPSFGPTGPYLVTADEVPDPQALRLSLKLNGETVQDSSTSDMVFTVRQIISNMSQFMELRPGDIIATGTPEGVGMGMKPPRYLRPGDVMELEVEGLGAQRQETVAAE</sequence>
<comment type="caution">
    <text evidence="4">The sequence shown here is derived from an EMBL/GenBank/DDBJ whole genome shotgun (WGS) entry which is preliminary data.</text>
</comment>
<evidence type="ECO:0000256" key="1">
    <source>
        <dbReference type="ARBA" id="ARBA00010211"/>
    </source>
</evidence>
<feature type="domain" description="Fumarylacetoacetase-like C-terminal" evidence="3">
    <location>
        <begin position="72"/>
        <end position="274"/>
    </location>
</feature>
<evidence type="ECO:0000256" key="2">
    <source>
        <dbReference type="ARBA" id="ARBA00022723"/>
    </source>
</evidence>
<dbReference type="InterPro" id="IPR036663">
    <property type="entry name" value="Fumarylacetoacetase_C_sf"/>
</dbReference>
<dbReference type="EMBL" id="WWEN01000004">
    <property type="protein sequence ID" value="MYM55975.1"/>
    <property type="molecule type" value="Genomic_DNA"/>
</dbReference>
<dbReference type="AlphaFoldDB" id="A0A6L8LJG3"/>
<keyword evidence="5" id="KW-1185">Reference proteome</keyword>
<comment type="similarity">
    <text evidence="1">Belongs to the FAH family.</text>
</comment>
<dbReference type="Gene3D" id="3.90.850.10">
    <property type="entry name" value="Fumarylacetoacetase-like, C-terminal domain"/>
    <property type="match status" value="1"/>
</dbReference>
<dbReference type="InterPro" id="IPR011234">
    <property type="entry name" value="Fumarylacetoacetase-like_C"/>
</dbReference>